<dbReference type="EMBL" id="UOEE01000183">
    <property type="protein sequence ID" value="VAV94462.1"/>
    <property type="molecule type" value="Genomic_DNA"/>
</dbReference>
<reference evidence="1" key="1">
    <citation type="submission" date="2018-06" db="EMBL/GenBank/DDBJ databases">
        <authorList>
            <person name="Zhirakovskaya E."/>
        </authorList>
    </citation>
    <scope>NUCLEOTIDE SEQUENCE</scope>
</reference>
<proteinExistence type="predicted"/>
<gene>
    <name evidence="1" type="ORF">MNBD_ALPHA06-1780</name>
</gene>
<sequence>MSGVAAMRAGRRSLVLVLVLLGLL</sequence>
<accession>A0A3B0RSF7</accession>
<organism evidence="1">
    <name type="scientific">hydrothermal vent metagenome</name>
    <dbReference type="NCBI Taxonomy" id="652676"/>
    <lineage>
        <taxon>unclassified sequences</taxon>
        <taxon>metagenomes</taxon>
        <taxon>ecological metagenomes</taxon>
    </lineage>
</organism>
<name>A0A3B0RSF7_9ZZZZ</name>
<dbReference type="AlphaFoldDB" id="A0A3B0RSF7"/>
<feature type="non-terminal residue" evidence="1">
    <location>
        <position position="24"/>
    </location>
</feature>
<protein>
    <submittedName>
        <fullName evidence="1">Uncharacterized protein</fullName>
    </submittedName>
</protein>
<evidence type="ECO:0000313" key="1">
    <source>
        <dbReference type="EMBL" id="VAV94462.1"/>
    </source>
</evidence>